<dbReference type="GO" id="GO:0070042">
    <property type="term" value="F:rRNA (uridine-N3-)-methyltransferase activity"/>
    <property type="evidence" value="ECO:0007669"/>
    <property type="project" value="InterPro"/>
</dbReference>
<dbReference type="InterPro" id="IPR019446">
    <property type="entry name" value="BMT5-like"/>
</dbReference>
<proteinExistence type="predicted"/>
<feature type="domain" description="25S rRNA (uridine-N(3))-methyltransferase BMT5-like" evidence="2">
    <location>
        <begin position="86"/>
        <end position="206"/>
    </location>
</feature>
<dbReference type="EMBL" id="VJMH01006393">
    <property type="protein sequence ID" value="KAF0690101.1"/>
    <property type="molecule type" value="Genomic_DNA"/>
</dbReference>
<evidence type="ECO:0000259" key="2">
    <source>
        <dbReference type="Pfam" id="PF10354"/>
    </source>
</evidence>
<name>A0A485LC21_9STRA</name>
<dbReference type="Pfam" id="PF10354">
    <property type="entry name" value="BMT5-like"/>
    <property type="match status" value="1"/>
</dbReference>
<dbReference type="EMBL" id="CAADRA010006414">
    <property type="protein sequence ID" value="VFT95231.1"/>
    <property type="molecule type" value="Genomic_DNA"/>
</dbReference>
<gene>
    <name evidence="4" type="primary">Aste57867_18495</name>
    <name evidence="3" type="ORF">As57867_018433</name>
    <name evidence="4" type="ORF">ASTE57867_18495</name>
</gene>
<keyword evidence="5" id="KW-1185">Reference proteome</keyword>
<reference evidence="4 5" key="1">
    <citation type="submission" date="2019-03" db="EMBL/GenBank/DDBJ databases">
        <authorList>
            <person name="Gaulin E."/>
            <person name="Dumas B."/>
        </authorList>
    </citation>
    <scope>NUCLEOTIDE SEQUENCE [LARGE SCALE GENOMIC DNA]</scope>
    <source>
        <strain evidence="4">CBS 568.67</strain>
    </source>
</reference>
<organism evidence="4 5">
    <name type="scientific">Aphanomyces stellatus</name>
    <dbReference type="NCBI Taxonomy" id="120398"/>
    <lineage>
        <taxon>Eukaryota</taxon>
        <taxon>Sar</taxon>
        <taxon>Stramenopiles</taxon>
        <taxon>Oomycota</taxon>
        <taxon>Saprolegniomycetes</taxon>
        <taxon>Saprolegniales</taxon>
        <taxon>Verrucalvaceae</taxon>
        <taxon>Aphanomyces</taxon>
    </lineage>
</organism>
<dbReference type="Proteomes" id="UP000332933">
    <property type="component" value="Unassembled WGS sequence"/>
</dbReference>
<evidence type="ECO:0000313" key="3">
    <source>
        <dbReference type="EMBL" id="KAF0690101.1"/>
    </source>
</evidence>
<dbReference type="InterPro" id="IPR029063">
    <property type="entry name" value="SAM-dependent_MTases_sf"/>
</dbReference>
<dbReference type="AlphaFoldDB" id="A0A485LC21"/>
<dbReference type="OrthoDB" id="75282at2759"/>
<reference evidence="3" key="2">
    <citation type="submission" date="2019-06" db="EMBL/GenBank/DDBJ databases">
        <title>Genomics analysis of Aphanomyces spp. identifies a new class of oomycete effector associated with host adaptation.</title>
        <authorList>
            <person name="Gaulin E."/>
        </authorList>
    </citation>
    <scope>NUCLEOTIDE SEQUENCE</scope>
    <source>
        <strain evidence="3">CBS 578.67</strain>
    </source>
</reference>
<evidence type="ECO:0000313" key="4">
    <source>
        <dbReference type="EMBL" id="VFT95231.1"/>
    </source>
</evidence>
<evidence type="ECO:0000313" key="5">
    <source>
        <dbReference type="Proteomes" id="UP000332933"/>
    </source>
</evidence>
<accession>A0A485LC21</accession>
<dbReference type="GO" id="GO:0070475">
    <property type="term" value="P:rRNA base methylation"/>
    <property type="evidence" value="ECO:0007669"/>
    <property type="project" value="InterPro"/>
</dbReference>
<dbReference type="SUPFAM" id="SSF53335">
    <property type="entry name" value="S-adenosyl-L-methionine-dependent methyltransferases"/>
    <property type="match status" value="1"/>
</dbReference>
<sequence>MPEAQVYTARQTLECAQKRCIPCGYKIIVTGDADTVLNQRPELCPRFKAAQESVKPEFPLLDPALKILVVQDDSFGLTSIFKGYLKDMHQLAVTTAEPRVLVAKKTGDMAKRIKKLEAQGVKIHFEADLGALDTLGAFDRVLWDFFSADKVPDAFFESAARCLRPHGEIHLMSKVPPAALVEAAAQHELAHAGSFIFDRSFCPSYKVPYSDCNTVVLVRETDAANNSLTSDDTMVVSEAVVDEIKALLVKRDDEEVSTKKKKKEVKEKPTVDVPYEKEYFDLMNLKPKGKKHVLKRKMEYEARQEGKERPSKRVLPVRMEKGKPKKGW</sequence>
<feature type="compositionally biased region" description="Basic and acidic residues" evidence="1">
    <location>
        <begin position="300"/>
        <end position="311"/>
    </location>
</feature>
<protein>
    <submittedName>
        <fullName evidence="4">Aste57867_18495 protein</fullName>
    </submittedName>
</protein>
<evidence type="ECO:0000256" key="1">
    <source>
        <dbReference type="SAM" id="MobiDB-lite"/>
    </source>
</evidence>
<feature type="region of interest" description="Disordered" evidence="1">
    <location>
        <begin position="300"/>
        <end position="328"/>
    </location>
</feature>